<name>A0A4P7VFS4_9BACT</name>
<dbReference type="RefSeq" id="WP_136409693.1">
    <property type="nucleotide sequence ID" value="NZ_CP039393.1"/>
</dbReference>
<dbReference type="Proteomes" id="UP000297031">
    <property type="component" value="Chromosome"/>
</dbReference>
<keyword evidence="1" id="KW-0812">Transmembrane</keyword>
<evidence type="ECO:0000313" key="3">
    <source>
        <dbReference type="Proteomes" id="UP000297031"/>
    </source>
</evidence>
<keyword evidence="3" id="KW-1185">Reference proteome</keyword>
<evidence type="ECO:0000256" key="1">
    <source>
        <dbReference type="SAM" id="Phobius"/>
    </source>
</evidence>
<proteinExistence type="predicted"/>
<reference evidence="2 3" key="1">
    <citation type="submission" date="2019-02" db="EMBL/GenBank/DDBJ databases">
        <title>Isolation and identification of novel species under the genus Muribaculum.</title>
        <authorList>
            <person name="Miyake S."/>
            <person name="Ding Y."/>
            <person name="Low A."/>
            <person name="Soh M."/>
            <person name="Seedorf H."/>
        </authorList>
    </citation>
    <scope>NUCLEOTIDE SEQUENCE [LARGE SCALE GENOMIC DNA]</scope>
    <source>
        <strain evidence="2 3">TLL-A4</strain>
    </source>
</reference>
<sequence length="74" mass="8227">MKKRIATVYLRLIKYAMFMGILGGIATFIGPPRHGLIKAGIGIVIGAMLLGNRLPAALKELYEITEEFTDDMFR</sequence>
<dbReference type="AlphaFoldDB" id="A0A4P7VFS4"/>
<dbReference type="OrthoDB" id="1100474at2"/>
<dbReference type="EMBL" id="CP039393">
    <property type="protein sequence ID" value="QCD34736.1"/>
    <property type="molecule type" value="Genomic_DNA"/>
</dbReference>
<keyword evidence="1" id="KW-0472">Membrane</keyword>
<keyword evidence="1" id="KW-1133">Transmembrane helix</keyword>
<gene>
    <name evidence="2" type="ORF">E7746_02015</name>
</gene>
<evidence type="ECO:0000313" key="2">
    <source>
        <dbReference type="EMBL" id="QCD34736.1"/>
    </source>
</evidence>
<protein>
    <submittedName>
        <fullName evidence="2">Uncharacterized protein</fullName>
    </submittedName>
</protein>
<accession>A0A4P7VFS4</accession>
<dbReference type="KEGG" id="mgod:E7746_02015"/>
<feature type="transmembrane region" description="Helical" evidence="1">
    <location>
        <begin position="12"/>
        <end position="30"/>
    </location>
</feature>
<feature type="transmembrane region" description="Helical" evidence="1">
    <location>
        <begin position="36"/>
        <end position="54"/>
    </location>
</feature>
<organism evidence="2 3">
    <name type="scientific">Muribaculum gordoncarteri</name>
    <dbReference type="NCBI Taxonomy" id="2530390"/>
    <lineage>
        <taxon>Bacteria</taxon>
        <taxon>Pseudomonadati</taxon>
        <taxon>Bacteroidota</taxon>
        <taxon>Bacteroidia</taxon>
        <taxon>Bacteroidales</taxon>
        <taxon>Muribaculaceae</taxon>
        <taxon>Muribaculum</taxon>
    </lineage>
</organism>